<name>A0AAV0IT44_9ROSI</name>
<reference evidence="2" key="1">
    <citation type="submission" date="2022-08" db="EMBL/GenBank/DDBJ databases">
        <authorList>
            <person name="Gutierrez-Valencia J."/>
        </authorList>
    </citation>
    <scope>NUCLEOTIDE SEQUENCE</scope>
</reference>
<gene>
    <name evidence="2" type="ORF">LITE_LOCUS10903</name>
</gene>
<feature type="compositionally biased region" description="Low complexity" evidence="1">
    <location>
        <begin position="24"/>
        <end position="44"/>
    </location>
</feature>
<evidence type="ECO:0000313" key="3">
    <source>
        <dbReference type="Proteomes" id="UP001154282"/>
    </source>
</evidence>
<dbReference type="EMBL" id="CAMGYJ010000004">
    <property type="protein sequence ID" value="CAI0400773.1"/>
    <property type="molecule type" value="Genomic_DNA"/>
</dbReference>
<evidence type="ECO:0000256" key="1">
    <source>
        <dbReference type="SAM" id="MobiDB-lite"/>
    </source>
</evidence>
<proteinExistence type="predicted"/>
<sequence>MCWTSCYPSRGMRKSDLFPTRPHGATSSSRGFRTSSASSIPTSI</sequence>
<accession>A0AAV0IT44</accession>
<comment type="caution">
    <text evidence="2">The sequence shown here is derived from an EMBL/GenBank/DDBJ whole genome shotgun (WGS) entry which is preliminary data.</text>
</comment>
<evidence type="ECO:0000313" key="2">
    <source>
        <dbReference type="EMBL" id="CAI0400773.1"/>
    </source>
</evidence>
<feature type="region of interest" description="Disordered" evidence="1">
    <location>
        <begin position="1"/>
        <end position="44"/>
    </location>
</feature>
<keyword evidence="3" id="KW-1185">Reference proteome</keyword>
<protein>
    <submittedName>
        <fullName evidence="2">Uncharacterized protein</fullName>
    </submittedName>
</protein>
<dbReference type="AlphaFoldDB" id="A0AAV0IT44"/>
<dbReference type="Proteomes" id="UP001154282">
    <property type="component" value="Unassembled WGS sequence"/>
</dbReference>
<organism evidence="2 3">
    <name type="scientific">Linum tenue</name>
    <dbReference type="NCBI Taxonomy" id="586396"/>
    <lineage>
        <taxon>Eukaryota</taxon>
        <taxon>Viridiplantae</taxon>
        <taxon>Streptophyta</taxon>
        <taxon>Embryophyta</taxon>
        <taxon>Tracheophyta</taxon>
        <taxon>Spermatophyta</taxon>
        <taxon>Magnoliopsida</taxon>
        <taxon>eudicotyledons</taxon>
        <taxon>Gunneridae</taxon>
        <taxon>Pentapetalae</taxon>
        <taxon>rosids</taxon>
        <taxon>fabids</taxon>
        <taxon>Malpighiales</taxon>
        <taxon>Linaceae</taxon>
        <taxon>Linum</taxon>
    </lineage>
</organism>